<proteinExistence type="predicted"/>
<comment type="caution">
    <text evidence="1">The sequence shown here is derived from an EMBL/GenBank/DDBJ whole genome shotgun (WGS) entry which is preliminary data.</text>
</comment>
<name>A0A1J5Q4T1_9ZZZZ</name>
<sequence>MPAFAGLRIDQPQLQDSGWPVGRVIRRPGVRRNPWSQSKCLVEVRELGGTYNAIGIDQAADGAQAILGDIHARCDAVSKIVGPGLEGAARGLRLIPAIEKVPRFQ</sequence>
<organism evidence="1">
    <name type="scientific">mine drainage metagenome</name>
    <dbReference type="NCBI Taxonomy" id="410659"/>
    <lineage>
        <taxon>unclassified sequences</taxon>
        <taxon>metagenomes</taxon>
        <taxon>ecological metagenomes</taxon>
    </lineage>
</organism>
<dbReference type="EMBL" id="MLJW01003252">
    <property type="protein sequence ID" value="OIQ72483.1"/>
    <property type="molecule type" value="Genomic_DNA"/>
</dbReference>
<evidence type="ECO:0000313" key="1">
    <source>
        <dbReference type="EMBL" id="OIQ72483.1"/>
    </source>
</evidence>
<accession>A0A1J5Q4T1</accession>
<gene>
    <name evidence="1" type="ORF">GALL_458940</name>
</gene>
<reference evidence="1" key="1">
    <citation type="submission" date="2016-10" db="EMBL/GenBank/DDBJ databases">
        <title>Sequence of Gallionella enrichment culture.</title>
        <authorList>
            <person name="Poehlein A."/>
            <person name="Muehling M."/>
            <person name="Daniel R."/>
        </authorList>
    </citation>
    <scope>NUCLEOTIDE SEQUENCE</scope>
</reference>
<dbReference type="AlphaFoldDB" id="A0A1J5Q4T1"/>
<protein>
    <submittedName>
        <fullName evidence="1">Uncharacterized protein</fullName>
    </submittedName>
</protein>